<feature type="region of interest" description="Disordered" evidence="10">
    <location>
        <begin position="202"/>
        <end position="236"/>
    </location>
</feature>
<dbReference type="Pfam" id="PF20491">
    <property type="entry name" value="Ermin"/>
    <property type="match status" value="1"/>
</dbReference>
<dbReference type="PANTHER" id="PTHR47137:SF1">
    <property type="entry name" value="ERMIN"/>
    <property type="match status" value="1"/>
</dbReference>
<evidence type="ECO:0000256" key="7">
    <source>
        <dbReference type="ARBA" id="ARBA00025213"/>
    </source>
</evidence>
<evidence type="ECO:0000256" key="3">
    <source>
        <dbReference type="ARBA" id="ARBA00022490"/>
    </source>
</evidence>
<evidence type="ECO:0000256" key="6">
    <source>
        <dbReference type="ARBA" id="ARBA00023212"/>
    </source>
</evidence>
<dbReference type="GO" id="GO:0043209">
    <property type="term" value="C:myelin sheath"/>
    <property type="evidence" value="ECO:0007669"/>
    <property type="project" value="TreeGrafter"/>
</dbReference>
<dbReference type="PANTHER" id="PTHR47137">
    <property type="entry name" value="ERMIN"/>
    <property type="match status" value="1"/>
</dbReference>
<gene>
    <name evidence="11" type="ORF">VZT92_005149</name>
</gene>
<evidence type="ECO:0000256" key="1">
    <source>
        <dbReference type="ARBA" id="ARBA00004245"/>
    </source>
</evidence>
<feature type="region of interest" description="Disordered" evidence="10">
    <location>
        <begin position="120"/>
        <end position="166"/>
    </location>
</feature>
<keyword evidence="5" id="KW-0009">Actin-binding</keyword>
<comment type="function">
    <text evidence="7">Plays a role in cytoskeletal rearrangements during the late wrapping and/or compaction phases of myelinogenesis as well as in maintenance and stability of myelin sheath in the adult. May play an important role in late-stage oligodendroglia maturation, myelin/Ranvier node formation during CNS development, and in the maintenance and plasticity of related structures in the mature CNS.</text>
</comment>
<dbReference type="GO" id="GO:0005856">
    <property type="term" value="C:cytoskeleton"/>
    <property type="evidence" value="ECO:0007669"/>
    <property type="project" value="UniProtKB-SubCell"/>
</dbReference>
<dbReference type="GO" id="GO:0001763">
    <property type="term" value="P:morphogenesis of a branching structure"/>
    <property type="evidence" value="ECO:0007669"/>
    <property type="project" value="TreeGrafter"/>
</dbReference>
<accession>A0AAW1FRG1</accession>
<keyword evidence="4" id="KW-0597">Phosphoprotein</keyword>
<dbReference type="GO" id="GO:0007015">
    <property type="term" value="P:actin filament organization"/>
    <property type="evidence" value="ECO:0007669"/>
    <property type="project" value="InterPro"/>
</dbReference>
<comment type="caution">
    <text evidence="11">The sequence shown here is derived from an EMBL/GenBank/DDBJ whole genome shotgun (WGS) entry which is preliminary data.</text>
</comment>
<comment type="subcellular location">
    <subcellularLocation>
        <location evidence="1">Cytoplasm</location>
        <location evidence="1">Cytoskeleton</location>
    </subcellularLocation>
</comment>
<proteinExistence type="predicted"/>
<reference evidence="11 12" key="1">
    <citation type="journal article" date="2024" name="Genome Biol. Evol.">
        <title>Chromosome-level genome assembly of the viviparous eelpout Zoarces viviparus.</title>
        <authorList>
            <person name="Fuhrmann N."/>
            <person name="Brasseur M.V."/>
            <person name="Bakowski C.E."/>
            <person name="Podsiadlowski L."/>
            <person name="Prost S."/>
            <person name="Krehenwinkel H."/>
            <person name="Mayer C."/>
        </authorList>
    </citation>
    <scope>NUCLEOTIDE SEQUENCE [LARGE SCALE GENOMIC DNA]</scope>
    <source>
        <strain evidence="11">NO-MEL_2022_Ind0_liver</strain>
    </source>
</reference>
<dbReference type="GO" id="GO:0005938">
    <property type="term" value="C:cell cortex"/>
    <property type="evidence" value="ECO:0007669"/>
    <property type="project" value="TreeGrafter"/>
</dbReference>
<organism evidence="11 12">
    <name type="scientific">Zoarces viviparus</name>
    <name type="common">Viviparous eelpout</name>
    <name type="synonym">Blennius viviparus</name>
    <dbReference type="NCBI Taxonomy" id="48416"/>
    <lineage>
        <taxon>Eukaryota</taxon>
        <taxon>Metazoa</taxon>
        <taxon>Chordata</taxon>
        <taxon>Craniata</taxon>
        <taxon>Vertebrata</taxon>
        <taxon>Euteleostomi</taxon>
        <taxon>Actinopterygii</taxon>
        <taxon>Neopterygii</taxon>
        <taxon>Teleostei</taxon>
        <taxon>Neoteleostei</taxon>
        <taxon>Acanthomorphata</taxon>
        <taxon>Eupercaria</taxon>
        <taxon>Perciformes</taxon>
        <taxon>Cottioidei</taxon>
        <taxon>Zoarcales</taxon>
        <taxon>Zoarcidae</taxon>
        <taxon>Zoarcinae</taxon>
        <taxon>Zoarces</taxon>
    </lineage>
</organism>
<dbReference type="GO" id="GO:0043025">
    <property type="term" value="C:neuronal cell body"/>
    <property type="evidence" value="ECO:0007669"/>
    <property type="project" value="TreeGrafter"/>
</dbReference>
<dbReference type="Proteomes" id="UP001488805">
    <property type="component" value="Unassembled WGS sequence"/>
</dbReference>
<comment type="subunit">
    <text evidence="2">Binds actin.</text>
</comment>
<dbReference type="GO" id="GO:0008360">
    <property type="term" value="P:regulation of cell shape"/>
    <property type="evidence" value="ECO:0007669"/>
    <property type="project" value="InterPro"/>
</dbReference>
<dbReference type="GO" id="GO:0070062">
    <property type="term" value="C:extracellular exosome"/>
    <property type="evidence" value="ECO:0007669"/>
    <property type="project" value="TreeGrafter"/>
</dbReference>
<dbReference type="Gene3D" id="6.10.360.10">
    <property type="match status" value="1"/>
</dbReference>
<dbReference type="InterPro" id="IPR008954">
    <property type="entry name" value="Moesin_tail_sf"/>
</dbReference>
<dbReference type="GO" id="GO:0033269">
    <property type="term" value="C:internode region of axon"/>
    <property type="evidence" value="ECO:0007669"/>
    <property type="project" value="TreeGrafter"/>
</dbReference>
<feature type="compositionally biased region" description="Basic and acidic residues" evidence="10">
    <location>
        <begin position="121"/>
        <end position="133"/>
    </location>
</feature>
<keyword evidence="3" id="KW-0963">Cytoplasm</keyword>
<protein>
    <recommendedName>
        <fullName evidence="8">Ermin</fullName>
    </recommendedName>
    <alternativeName>
        <fullName evidence="9">Juxtanodin</fullName>
    </alternativeName>
</protein>
<evidence type="ECO:0000256" key="9">
    <source>
        <dbReference type="ARBA" id="ARBA00031224"/>
    </source>
</evidence>
<dbReference type="GO" id="GO:0051015">
    <property type="term" value="F:actin filament binding"/>
    <property type="evidence" value="ECO:0007669"/>
    <property type="project" value="InterPro"/>
</dbReference>
<evidence type="ECO:0000313" key="11">
    <source>
        <dbReference type="EMBL" id="KAK9537542.1"/>
    </source>
</evidence>
<sequence>MEMETSTMPPKASRLTVEKDALPSSVLEIIGGITLEGLQTLEDPEEREVWSMEEGDDSVFYSEEDRAHQGTKANTSCGFGADGCKLLVNSVAADEDDTEDESIMDEEIAELETEVTQRVILTEHEEKQQELQKPKTVPMDQSDPAEPGAESNPAPEKSASTCGESLNCTITDMQTQQIISAEKVNLPVEKEEVTPKREPLYETNGERYTRLSGEADVPEQSSSAQLQMPGDRQLQVEPEQDQIFDVPVGFHQNSSSGCSTLPLPKKSFNHLSPSKYDTLSYRKIRRGNTRQKIEEFECMVVNL</sequence>
<keyword evidence="6" id="KW-0206">Cytoskeleton</keyword>
<dbReference type="GO" id="GO:0033270">
    <property type="term" value="C:paranode region of axon"/>
    <property type="evidence" value="ECO:0007669"/>
    <property type="project" value="TreeGrafter"/>
</dbReference>
<dbReference type="AlphaFoldDB" id="A0AAW1FRG1"/>
<dbReference type="EMBL" id="JBCEZU010000034">
    <property type="protein sequence ID" value="KAK9537542.1"/>
    <property type="molecule type" value="Genomic_DNA"/>
</dbReference>
<dbReference type="GO" id="GO:0031344">
    <property type="term" value="P:regulation of cell projection organization"/>
    <property type="evidence" value="ECO:0007669"/>
    <property type="project" value="TreeGrafter"/>
</dbReference>
<evidence type="ECO:0000256" key="8">
    <source>
        <dbReference type="ARBA" id="ARBA00026168"/>
    </source>
</evidence>
<keyword evidence="12" id="KW-1185">Reference proteome</keyword>
<evidence type="ECO:0000313" key="12">
    <source>
        <dbReference type="Proteomes" id="UP001488805"/>
    </source>
</evidence>
<dbReference type="GO" id="GO:0030175">
    <property type="term" value="C:filopodium"/>
    <property type="evidence" value="ECO:0007669"/>
    <property type="project" value="TreeGrafter"/>
</dbReference>
<evidence type="ECO:0000256" key="5">
    <source>
        <dbReference type="ARBA" id="ARBA00023203"/>
    </source>
</evidence>
<dbReference type="InterPro" id="IPR045346">
    <property type="entry name" value="Ermin"/>
</dbReference>
<name>A0AAW1FRG1_ZOAVI</name>
<evidence type="ECO:0000256" key="4">
    <source>
        <dbReference type="ARBA" id="ARBA00022553"/>
    </source>
</evidence>
<evidence type="ECO:0000256" key="10">
    <source>
        <dbReference type="SAM" id="MobiDB-lite"/>
    </source>
</evidence>
<evidence type="ECO:0000256" key="2">
    <source>
        <dbReference type="ARBA" id="ARBA00011216"/>
    </source>
</evidence>